<evidence type="ECO:0000256" key="1">
    <source>
        <dbReference type="PROSITE-ProRule" id="PRU01379"/>
    </source>
</evidence>
<keyword evidence="3" id="KW-0645">Protease</keyword>
<dbReference type="OrthoDB" id="9758209at2"/>
<feature type="domain" description="Peptidase M14" evidence="2">
    <location>
        <begin position="52"/>
        <end position="351"/>
    </location>
</feature>
<dbReference type="GO" id="GO:0004181">
    <property type="term" value="F:metallocarboxypeptidase activity"/>
    <property type="evidence" value="ECO:0007669"/>
    <property type="project" value="InterPro"/>
</dbReference>
<keyword evidence="3" id="KW-0121">Carboxypeptidase</keyword>
<evidence type="ECO:0000313" key="3">
    <source>
        <dbReference type="EMBL" id="ELR69968.1"/>
    </source>
</evidence>
<dbReference type="Proteomes" id="UP000011135">
    <property type="component" value="Unassembled WGS sequence"/>
</dbReference>
<dbReference type="SUPFAM" id="SSF52317">
    <property type="entry name" value="Class I glutamine amidotransferase-like"/>
    <property type="match status" value="1"/>
</dbReference>
<dbReference type="Gene3D" id="3.40.630.10">
    <property type="entry name" value="Zn peptidases"/>
    <property type="match status" value="1"/>
</dbReference>
<comment type="similarity">
    <text evidence="1">Belongs to the peptidase M14 family.</text>
</comment>
<dbReference type="EMBL" id="AMZN01000064">
    <property type="protein sequence ID" value="ELR69968.1"/>
    <property type="molecule type" value="Genomic_DNA"/>
</dbReference>
<dbReference type="PROSITE" id="PS52035">
    <property type="entry name" value="PEPTIDASE_M14"/>
    <property type="match status" value="1"/>
</dbReference>
<accession>L8JP41</accession>
<dbReference type="eggNOG" id="COG2866">
    <property type="taxonomic scope" value="Bacteria"/>
</dbReference>
<dbReference type="GO" id="GO:0008270">
    <property type="term" value="F:zinc ion binding"/>
    <property type="evidence" value="ECO:0007669"/>
    <property type="project" value="InterPro"/>
</dbReference>
<dbReference type="RefSeq" id="WP_009581673.1">
    <property type="nucleotide sequence ID" value="NZ_AMZN01000064.1"/>
</dbReference>
<dbReference type="InterPro" id="IPR029062">
    <property type="entry name" value="Class_I_gatase-like"/>
</dbReference>
<reference evidence="3 4" key="1">
    <citation type="submission" date="2012-12" db="EMBL/GenBank/DDBJ databases">
        <title>Genome assembly of Fulvivirga imtechensis AK7.</title>
        <authorList>
            <person name="Nupur N."/>
            <person name="Khatri I."/>
            <person name="Kumar R."/>
            <person name="Subramanian S."/>
            <person name="Pinnaka A."/>
        </authorList>
    </citation>
    <scope>NUCLEOTIDE SEQUENCE [LARGE SCALE GENOMIC DNA]</scope>
    <source>
        <strain evidence="3 4">AK7</strain>
    </source>
</reference>
<gene>
    <name evidence="3" type="ORF">C900_04491</name>
</gene>
<dbReference type="SMART" id="SM00631">
    <property type="entry name" value="Zn_pept"/>
    <property type="match status" value="1"/>
</dbReference>
<dbReference type="InterPro" id="IPR000834">
    <property type="entry name" value="Peptidase_M14"/>
</dbReference>
<dbReference type="STRING" id="1237149.C900_04491"/>
<dbReference type="CDD" id="cd06238">
    <property type="entry name" value="M14-like"/>
    <property type="match status" value="1"/>
</dbReference>
<feature type="active site" description="Proton donor/acceptor" evidence="1">
    <location>
        <position position="329"/>
    </location>
</feature>
<keyword evidence="3" id="KW-0378">Hydrolase</keyword>
<dbReference type="GO" id="GO:0006508">
    <property type="term" value="P:proteolysis"/>
    <property type="evidence" value="ECO:0007669"/>
    <property type="project" value="InterPro"/>
</dbReference>
<proteinExistence type="inferred from homology"/>
<evidence type="ECO:0000259" key="2">
    <source>
        <dbReference type="PROSITE" id="PS52035"/>
    </source>
</evidence>
<protein>
    <submittedName>
        <fullName evidence="3">Zinc-dependent carboxypeptidase</fullName>
    </submittedName>
</protein>
<sequence length="855" mass="97394">MKNIFTFIIAISSFYFSYSQNTDLTYYLPEGTEYDPKIPAPESVIGHEVGQWHISHDRLTRYMYALAEASDRVEIREYAQTHEARPLLVLTITSPENHSRLDEIKSSHVRLTDPAVSDNLNIKNMPAVVYMGYSIHGNESSGSNAALLVAYHLAAAQGTEIEKTLNETVILLDPSFNPDGLQRFSGWVNSRKSHNIITDPNNMEQNEMWPGGRTNHYWFDLNRDWLPAQHPESRGRIALFHEWKPNVLTDHHEMGTNSTFFFQPGIPSRNNPLTPAKTYELTNRMGEYHARALDKIGSLYYTKESFDDYYYGKGSTYPDINGAVGILFEQASSRSHAQESEHGILYFPFTIKNQFTTSLSTLRAVNDMREDFLNHQRTFYKEASAEARKDQSKAYVFGSKDKFRNHHLAELISRHQINIYHGSEPMSINNIRYGADELYFIPLEQSQYRLIEAMFETRIEFQDSLFYDISTWTLPLAFNVDYKKIDSKAFDQKLLGRPFDSNKKPTGEVVGGKSAYAYAFEWYGYYTPKMLNDLLVNGYKVKVANEPFHSPDGKKFERGSILIPVQIQNGSRDRIHADLTMLARENGVDIYALHTGLDYTGVSLGSPNFNNIKKPQVMMLVGEGVSPYDAGEVWHLFDQRYKMDISLVPIDVFNRSDINKYTTIIMVSGTYKEINDTAREKLKQWVQNGGTIVASETALTYLNSINLGKFDFVKTNDNDSNEPAKYADIRQTRGAQEIGGAIFETNVDITHPLFYGYYKKEMPVFRGNKIFLEKSKNQFANPMVYTDSPLLSGYISLPNLNSLKGSSAAGISNYGRGQVIGFTDNLNFRAFWYGTNKIFMNAIFFGPLISNASGR</sequence>
<organism evidence="3 4">
    <name type="scientific">Fulvivirga imtechensis AK7</name>
    <dbReference type="NCBI Taxonomy" id="1237149"/>
    <lineage>
        <taxon>Bacteria</taxon>
        <taxon>Pseudomonadati</taxon>
        <taxon>Bacteroidota</taxon>
        <taxon>Cytophagia</taxon>
        <taxon>Cytophagales</taxon>
        <taxon>Fulvivirgaceae</taxon>
        <taxon>Fulvivirga</taxon>
    </lineage>
</organism>
<dbReference type="AlphaFoldDB" id="L8JP41"/>
<comment type="caution">
    <text evidence="3">The sequence shown here is derived from an EMBL/GenBank/DDBJ whole genome shotgun (WGS) entry which is preliminary data.</text>
</comment>
<dbReference type="SUPFAM" id="SSF53187">
    <property type="entry name" value="Zn-dependent exopeptidases"/>
    <property type="match status" value="1"/>
</dbReference>
<evidence type="ECO:0000313" key="4">
    <source>
        <dbReference type="Proteomes" id="UP000011135"/>
    </source>
</evidence>
<name>L8JP41_9BACT</name>
<dbReference type="Pfam" id="PF00246">
    <property type="entry name" value="Peptidase_M14"/>
    <property type="match status" value="1"/>
</dbReference>
<dbReference type="PATRIC" id="fig|1237149.3.peg.4006"/>
<keyword evidence="4" id="KW-1185">Reference proteome</keyword>